<organism evidence="1 2">
    <name type="scientific">Rosistilla carotiformis</name>
    <dbReference type="NCBI Taxonomy" id="2528017"/>
    <lineage>
        <taxon>Bacteria</taxon>
        <taxon>Pseudomonadati</taxon>
        <taxon>Planctomycetota</taxon>
        <taxon>Planctomycetia</taxon>
        <taxon>Pirellulales</taxon>
        <taxon>Pirellulaceae</taxon>
        <taxon>Rosistilla</taxon>
    </lineage>
</organism>
<accession>A0A518JYP7</accession>
<proteinExistence type="predicted"/>
<reference evidence="1 2" key="1">
    <citation type="submission" date="2019-02" db="EMBL/GenBank/DDBJ databases">
        <title>Deep-cultivation of Planctomycetes and their phenomic and genomic characterization uncovers novel biology.</title>
        <authorList>
            <person name="Wiegand S."/>
            <person name="Jogler M."/>
            <person name="Boedeker C."/>
            <person name="Pinto D."/>
            <person name="Vollmers J."/>
            <person name="Rivas-Marin E."/>
            <person name="Kohn T."/>
            <person name="Peeters S.H."/>
            <person name="Heuer A."/>
            <person name="Rast P."/>
            <person name="Oberbeckmann S."/>
            <person name="Bunk B."/>
            <person name="Jeske O."/>
            <person name="Meyerdierks A."/>
            <person name="Storesund J.E."/>
            <person name="Kallscheuer N."/>
            <person name="Luecker S."/>
            <person name="Lage O.M."/>
            <person name="Pohl T."/>
            <person name="Merkel B.J."/>
            <person name="Hornburger P."/>
            <person name="Mueller R.-W."/>
            <person name="Bruemmer F."/>
            <person name="Labrenz M."/>
            <person name="Spormann A.M."/>
            <person name="Op den Camp H."/>
            <person name="Overmann J."/>
            <person name="Amann R."/>
            <person name="Jetten M.S.M."/>
            <person name="Mascher T."/>
            <person name="Medema M.H."/>
            <person name="Devos D.P."/>
            <person name="Kaster A.-K."/>
            <person name="Ovreas L."/>
            <person name="Rohde M."/>
            <person name="Galperin M.Y."/>
            <person name="Jogler C."/>
        </authorList>
    </citation>
    <scope>NUCLEOTIDE SEQUENCE [LARGE SCALE GENOMIC DNA]</scope>
    <source>
        <strain evidence="1 2">Poly24</strain>
    </source>
</reference>
<name>A0A518JYP7_9BACT</name>
<dbReference type="KEGG" id="rcf:Poly24_43920"/>
<sequence length="92" mass="10415">MLRSPRGAVLTGAPRLRLKTFFSDQTDSANGAPLNLILICKSATRPTVPCYWLAMFQVRLQKSRGYCRPIKNRLHEGFCFVWLNGAMPAFQL</sequence>
<dbReference type="Proteomes" id="UP000315082">
    <property type="component" value="Chromosome"/>
</dbReference>
<gene>
    <name evidence="1" type="ORF">Poly24_43920</name>
</gene>
<dbReference type="AlphaFoldDB" id="A0A518JYP7"/>
<dbReference type="EMBL" id="CP036348">
    <property type="protein sequence ID" value="QDV70666.1"/>
    <property type="molecule type" value="Genomic_DNA"/>
</dbReference>
<evidence type="ECO:0000313" key="2">
    <source>
        <dbReference type="Proteomes" id="UP000315082"/>
    </source>
</evidence>
<keyword evidence="2" id="KW-1185">Reference proteome</keyword>
<protein>
    <submittedName>
        <fullName evidence="1">Uncharacterized protein</fullName>
    </submittedName>
</protein>
<evidence type="ECO:0000313" key="1">
    <source>
        <dbReference type="EMBL" id="QDV70666.1"/>
    </source>
</evidence>